<dbReference type="EC" id="2.3.2.27" evidence="3"/>
<comment type="caution">
    <text evidence="7">The sequence shown here is derived from an EMBL/GenBank/DDBJ whole genome shotgun (WGS) entry which is preliminary data.</text>
</comment>
<dbReference type="Gene3D" id="1.25.10.10">
    <property type="entry name" value="Leucine-rich Repeat Variant"/>
    <property type="match status" value="3"/>
</dbReference>
<reference evidence="7 8" key="1">
    <citation type="submission" date="2024-09" db="EMBL/GenBank/DDBJ databases">
        <title>Chromosome-scale assembly of Riccia sorocarpa.</title>
        <authorList>
            <person name="Paukszto L."/>
        </authorList>
    </citation>
    <scope>NUCLEOTIDE SEQUENCE [LARGE SCALE GENOMIC DNA]</scope>
    <source>
        <strain evidence="7">LP-2024</strain>
        <tissue evidence="7">Aerial parts of the thallus</tissue>
    </source>
</reference>
<feature type="repeat" description="ARM" evidence="4">
    <location>
        <begin position="582"/>
        <end position="627"/>
    </location>
</feature>
<dbReference type="PANTHER" id="PTHR45958:SF5">
    <property type="entry name" value="RING-TYPE E3 UBIQUITIN TRANSFERASE"/>
    <property type="match status" value="1"/>
</dbReference>
<dbReference type="CDD" id="cd21037">
    <property type="entry name" value="MLKL_NTD"/>
    <property type="match status" value="1"/>
</dbReference>
<comment type="catalytic activity">
    <reaction evidence="1">
        <text>S-ubiquitinyl-[E2 ubiquitin-conjugating enzyme]-L-cysteine + [acceptor protein]-L-lysine = [E2 ubiquitin-conjugating enzyme]-L-cysteine + N(6)-ubiquitinyl-[acceptor protein]-L-lysine.</text>
        <dbReference type="EC" id="2.3.2.27"/>
    </reaction>
</comment>
<name>A0ABD3IHZ5_9MARC</name>
<dbReference type="InterPro" id="IPR045766">
    <property type="entry name" value="MCAfunc"/>
</dbReference>
<dbReference type="AlphaFoldDB" id="A0ABD3IHZ5"/>
<keyword evidence="5" id="KW-0175">Coiled coil</keyword>
<comment type="pathway">
    <text evidence="2">Protein modification; protein ubiquitination.</text>
</comment>
<evidence type="ECO:0000256" key="1">
    <source>
        <dbReference type="ARBA" id="ARBA00000900"/>
    </source>
</evidence>
<dbReference type="Proteomes" id="UP001633002">
    <property type="component" value="Unassembled WGS sequence"/>
</dbReference>
<dbReference type="PROSITE" id="PS50176">
    <property type="entry name" value="ARM_REPEAT"/>
    <property type="match status" value="3"/>
</dbReference>
<organism evidence="7 8">
    <name type="scientific">Riccia sorocarpa</name>
    <dbReference type="NCBI Taxonomy" id="122646"/>
    <lineage>
        <taxon>Eukaryota</taxon>
        <taxon>Viridiplantae</taxon>
        <taxon>Streptophyta</taxon>
        <taxon>Embryophyta</taxon>
        <taxon>Marchantiophyta</taxon>
        <taxon>Marchantiopsida</taxon>
        <taxon>Marchantiidae</taxon>
        <taxon>Marchantiales</taxon>
        <taxon>Ricciaceae</taxon>
        <taxon>Riccia</taxon>
    </lineage>
</organism>
<protein>
    <recommendedName>
        <fullName evidence="3">RING-type E3 ubiquitin transferase</fullName>
        <ecNumber evidence="3">2.3.2.27</ecNumber>
    </recommendedName>
</protein>
<dbReference type="SUPFAM" id="SSF48371">
    <property type="entry name" value="ARM repeat"/>
    <property type="match status" value="2"/>
</dbReference>
<feature type="coiled-coil region" evidence="5">
    <location>
        <begin position="202"/>
        <end position="234"/>
    </location>
</feature>
<dbReference type="InterPro" id="IPR036537">
    <property type="entry name" value="Adaptor_Cbl_N_dom_sf"/>
</dbReference>
<dbReference type="CDD" id="cd16664">
    <property type="entry name" value="RING-Ubox_PUB"/>
    <property type="match status" value="1"/>
</dbReference>
<dbReference type="InterPro" id="IPR045210">
    <property type="entry name" value="RING-Ubox_PUB"/>
</dbReference>
<gene>
    <name evidence="7" type="ORF">R1sor_020186</name>
</gene>
<keyword evidence="8" id="KW-1185">Reference proteome</keyword>
<dbReference type="Pfam" id="PF00514">
    <property type="entry name" value="Arm"/>
    <property type="match status" value="3"/>
</dbReference>
<dbReference type="SMART" id="SM00504">
    <property type="entry name" value="Ubox"/>
    <property type="match status" value="1"/>
</dbReference>
<evidence type="ECO:0000313" key="7">
    <source>
        <dbReference type="EMBL" id="KAL3702164.1"/>
    </source>
</evidence>
<feature type="repeat" description="ARM" evidence="4">
    <location>
        <begin position="376"/>
        <end position="418"/>
    </location>
</feature>
<sequence length="1014" mass="111192">MFRVSVGNAALVPIAEVLAKVLVQVARTAVAAKDVLIERESFSELSNYLERLRPILGELSERNVNDTPTMRTALEAIDQQLKVAKDLMNKCKQKSRFYLLMQCRSIVKQIEVVTHELGRCISLLPMATLDISPVTRQEAEELIKAMEEAQFHAAVAEEEIIEKIESGIRERQTDSEFANDLLLQIAKAVGMSVDPRALKQELNEIRKEKEEAVLRKSQAEAVQLEQIIALLSRADAATTASEKDEMYLKKRGFGGGGMLPPLQSFYCPITRDVMDEPVEIASGQTFEKSAILTWFKAGNRTCPITKLELENLDVKPNQALRQSIEEWRERNTIISIAGVRPRLICGAEEVVSIALQELHQLSEEKLQHRHWIASEGLIPVLVDLLNTSSRKIRSNTLATLRSICVHNDVNKETVARAGAITKVVRSLARDVGEGRQAVALLLELSRNLKICEEIGKAQGCILLLVTMLNSENPHAVEDAKELLKNLSFNDQNVVQMAEANHFRPLVLRLAEGTDMTKILMASALSRMGLTDQGRATVAKEGAVAPLVKMISTGKLEARAAALGALQNLSTLADNREYLIDAGVVPPLLQLLFSVTSAAMTLKETAAAILANIAKASRTTETKIDTSGNILESDETIYQLLSLLNLAGPIIQRHLLTALLGMSTLPSAISVRNKLRTGGAIQLLLPFCEAADAEVRVHAVCLLNCISGDGYGREISEHLGPPYLQALVRLLNVSNRDDERAAAMGIIASLPPADSQLTQILLEVEALPAVCNLLTLKNTNTSTRLVRNQLLENAVGALLRFTGAHDKHLLRMVAELDVISKLVQLLVTGTPLAKQRAAKALSQFSEYSKRLSTPIARENGWIWFIWCSTTPEKGCTVHGGRCSVKGSFCLVEAEAVSPLVQTLDEKEDGAAEAALEALMTLLNSERWEKGAHVIAESQGINPIIRLLTTGTPGAKEKAVWILERLFRIEKYRMAFGAAAQMPLIDLTQKGSIQTKPLAAMILAHLNVLHTQSSYF</sequence>
<dbReference type="EMBL" id="JBJQOH010000001">
    <property type="protein sequence ID" value="KAL3702164.1"/>
    <property type="molecule type" value="Genomic_DNA"/>
</dbReference>
<dbReference type="InterPro" id="IPR052608">
    <property type="entry name" value="U-box_domain_protein"/>
</dbReference>
<evidence type="ECO:0000256" key="3">
    <source>
        <dbReference type="ARBA" id="ARBA00012483"/>
    </source>
</evidence>
<evidence type="ECO:0000256" key="5">
    <source>
        <dbReference type="SAM" id="Coils"/>
    </source>
</evidence>
<accession>A0ABD3IHZ5</accession>
<dbReference type="InterPro" id="IPR059179">
    <property type="entry name" value="MLKL-like_MCAfunc"/>
</dbReference>
<dbReference type="InterPro" id="IPR003613">
    <property type="entry name" value="Ubox_domain"/>
</dbReference>
<feature type="domain" description="U-box" evidence="6">
    <location>
        <begin position="260"/>
        <end position="334"/>
    </location>
</feature>
<dbReference type="PROSITE" id="PS51698">
    <property type="entry name" value="U_BOX"/>
    <property type="match status" value="1"/>
</dbReference>
<evidence type="ECO:0000256" key="2">
    <source>
        <dbReference type="ARBA" id="ARBA00004906"/>
    </source>
</evidence>
<dbReference type="Pfam" id="PF19584">
    <property type="entry name" value="MCAfunc"/>
    <property type="match status" value="1"/>
</dbReference>
<dbReference type="SMART" id="SM00185">
    <property type="entry name" value="ARM"/>
    <property type="match status" value="8"/>
</dbReference>
<dbReference type="InterPro" id="IPR000225">
    <property type="entry name" value="Armadillo"/>
</dbReference>
<dbReference type="Gene3D" id="3.30.40.10">
    <property type="entry name" value="Zinc/RING finger domain, C3HC4 (zinc finger)"/>
    <property type="match status" value="1"/>
</dbReference>
<dbReference type="InterPro" id="IPR013083">
    <property type="entry name" value="Znf_RING/FYVE/PHD"/>
</dbReference>
<feature type="repeat" description="ARM" evidence="4">
    <location>
        <begin position="541"/>
        <end position="583"/>
    </location>
</feature>
<dbReference type="Pfam" id="PF04564">
    <property type="entry name" value="U-box"/>
    <property type="match status" value="1"/>
</dbReference>
<dbReference type="PANTHER" id="PTHR45958">
    <property type="entry name" value="RING-TYPE E3 UBIQUITIN TRANSFERASE"/>
    <property type="match status" value="1"/>
</dbReference>
<dbReference type="InterPro" id="IPR011989">
    <property type="entry name" value="ARM-like"/>
</dbReference>
<evidence type="ECO:0000313" key="8">
    <source>
        <dbReference type="Proteomes" id="UP001633002"/>
    </source>
</evidence>
<dbReference type="GO" id="GO:0061630">
    <property type="term" value="F:ubiquitin protein ligase activity"/>
    <property type="evidence" value="ECO:0007669"/>
    <property type="project" value="UniProtKB-EC"/>
</dbReference>
<dbReference type="SUPFAM" id="SSF57850">
    <property type="entry name" value="RING/U-box"/>
    <property type="match status" value="1"/>
</dbReference>
<proteinExistence type="predicted"/>
<evidence type="ECO:0000256" key="4">
    <source>
        <dbReference type="PROSITE-ProRule" id="PRU00259"/>
    </source>
</evidence>
<evidence type="ECO:0000259" key="6">
    <source>
        <dbReference type="PROSITE" id="PS51698"/>
    </source>
</evidence>
<dbReference type="InterPro" id="IPR016024">
    <property type="entry name" value="ARM-type_fold"/>
</dbReference>
<dbReference type="Gene3D" id="1.20.930.20">
    <property type="entry name" value="Adaptor protein Cbl, N-terminal domain"/>
    <property type="match status" value="1"/>
</dbReference>